<name>K6ZP12_9ALTE</name>
<dbReference type="EMBL" id="CP003837">
    <property type="protein sequence ID" value="AGH46014.1"/>
    <property type="molecule type" value="Genomic_DNA"/>
</dbReference>
<keyword evidence="3" id="KW-1185">Reference proteome</keyword>
<feature type="region of interest" description="Disordered" evidence="1">
    <location>
        <begin position="28"/>
        <end position="94"/>
    </location>
</feature>
<dbReference type="AlphaFoldDB" id="K6ZP12"/>
<dbReference type="OrthoDB" id="6388981at2"/>
<evidence type="ECO:0000313" key="3">
    <source>
        <dbReference type="Proteomes" id="UP000011864"/>
    </source>
</evidence>
<proteinExistence type="predicted"/>
<dbReference type="PATRIC" id="fig|1129794.4.peg.3893"/>
<organism evidence="2 3">
    <name type="scientific">Paraglaciecola psychrophila 170</name>
    <dbReference type="NCBI Taxonomy" id="1129794"/>
    <lineage>
        <taxon>Bacteria</taxon>
        <taxon>Pseudomonadati</taxon>
        <taxon>Pseudomonadota</taxon>
        <taxon>Gammaproteobacteria</taxon>
        <taxon>Alteromonadales</taxon>
        <taxon>Alteromonadaceae</taxon>
        <taxon>Paraglaciecola</taxon>
    </lineage>
</organism>
<dbReference type="Proteomes" id="UP000011864">
    <property type="component" value="Chromosome"/>
</dbReference>
<accession>K6ZP12</accession>
<protein>
    <submittedName>
        <fullName evidence="2">Uncharacterized protein</fullName>
    </submittedName>
</protein>
<evidence type="ECO:0000313" key="2">
    <source>
        <dbReference type="EMBL" id="AGH46014.1"/>
    </source>
</evidence>
<dbReference type="HOGENOM" id="CLU_2316314_0_0_6"/>
<reference evidence="2 3" key="1">
    <citation type="journal article" date="2013" name="Genome Announc.">
        <title>Complete Genome Sequence of Glaciecola psychrophila Strain 170T.</title>
        <authorList>
            <person name="Yin J."/>
            <person name="Chen J."/>
            <person name="Liu G."/>
            <person name="Yu Y."/>
            <person name="Song L."/>
            <person name="Wang X."/>
            <person name="Qu X."/>
        </authorList>
    </citation>
    <scope>NUCLEOTIDE SEQUENCE [LARGE SCALE GENOMIC DNA]</scope>
    <source>
        <strain evidence="2 3">170</strain>
    </source>
</reference>
<dbReference type="RefSeq" id="WP_007637985.1">
    <property type="nucleotide sequence ID" value="NC_020514.1"/>
</dbReference>
<gene>
    <name evidence="2" type="ORF">C427_3909</name>
</gene>
<feature type="compositionally biased region" description="Basic and acidic residues" evidence="1">
    <location>
        <begin position="28"/>
        <end position="66"/>
    </location>
</feature>
<evidence type="ECO:0000256" key="1">
    <source>
        <dbReference type="SAM" id="MobiDB-lite"/>
    </source>
</evidence>
<feature type="compositionally biased region" description="Basic and acidic residues" evidence="1">
    <location>
        <begin position="75"/>
        <end position="94"/>
    </location>
</feature>
<sequence length="94" mass="10925">MTTDLLFSILPREGKVPIAHDSQKVVKIDRQEELHSLSDEEKELKGEEREARKKQQQQNKKDKSPEPEPDQVKQQGDDPEQKKPEGPKHLDIYV</sequence>
<dbReference type="KEGG" id="gps:C427_3909"/>